<dbReference type="FunFam" id="1.20.58.530:FF:000009">
    <property type="entry name" value="unconventional myosin-IXb isoform X1"/>
    <property type="match status" value="1"/>
</dbReference>
<keyword evidence="19" id="KW-0966">Cell projection</keyword>
<keyword evidence="15 22" id="KW-0518">Myosin</keyword>
<dbReference type="SMART" id="SM00314">
    <property type="entry name" value="RA"/>
    <property type="match status" value="1"/>
</dbReference>
<evidence type="ECO:0000256" key="16">
    <source>
        <dbReference type="ARBA" id="ARBA00023136"/>
    </source>
</evidence>
<dbReference type="InterPro" id="IPR029071">
    <property type="entry name" value="Ubiquitin-like_domsf"/>
</dbReference>
<dbReference type="CDD" id="cd01385">
    <property type="entry name" value="MYSc_Myo9"/>
    <property type="match status" value="1"/>
</dbReference>
<dbReference type="GO" id="GO:0005884">
    <property type="term" value="C:actin filament"/>
    <property type="evidence" value="ECO:0007669"/>
    <property type="project" value="TreeGrafter"/>
</dbReference>
<protein>
    <recommendedName>
        <fullName evidence="30">Myosin IXA</fullName>
    </recommendedName>
</protein>
<dbReference type="PROSITE" id="PS50200">
    <property type="entry name" value="RA"/>
    <property type="match status" value="1"/>
</dbReference>
<keyword evidence="16 24" id="KW-0472">Membrane</keyword>
<dbReference type="FunFam" id="1.10.555.10:FF:000009">
    <property type="entry name" value="unconventional myosin-IXa isoform X1"/>
    <property type="match status" value="1"/>
</dbReference>
<dbReference type="Gene3D" id="1.10.10.820">
    <property type="match status" value="1"/>
</dbReference>
<evidence type="ECO:0000256" key="7">
    <source>
        <dbReference type="ARBA" id="ARBA00022692"/>
    </source>
</evidence>
<dbReference type="SUPFAM" id="SSF54236">
    <property type="entry name" value="Ubiquitin-like"/>
    <property type="match status" value="1"/>
</dbReference>
<dbReference type="GO" id="GO:0045198">
    <property type="term" value="P:establishment of epithelial cell apical/basal polarity"/>
    <property type="evidence" value="ECO:0007669"/>
    <property type="project" value="TreeGrafter"/>
</dbReference>
<dbReference type="Gene3D" id="1.10.555.10">
    <property type="entry name" value="Rho GTPase activation protein"/>
    <property type="match status" value="1"/>
</dbReference>
<evidence type="ECO:0000256" key="13">
    <source>
        <dbReference type="ARBA" id="ARBA00023018"/>
    </source>
</evidence>
<dbReference type="GO" id="GO:0005096">
    <property type="term" value="F:GTPase activator activity"/>
    <property type="evidence" value="ECO:0007669"/>
    <property type="project" value="UniProtKB-KW"/>
</dbReference>
<evidence type="ECO:0000256" key="22">
    <source>
        <dbReference type="PROSITE-ProRule" id="PRU00782"/>
    </source>
</evidence>
<evidence type="ECO:0000259" key="26">
    <source>
        <dbReference type="PROSITE" id="PS50238"/>
    </source>
</evidence>
<keyword evidence="18 22" id="KW-0009">Actin-binding</keyword>
<dbReference type="InterPro" id="IPR027417">
    <property type="entry name" value="P-loop_NTPase"/>
</dbReference>
<dbReference type="Gene3D" id="1.20.5.190">
    <property type="match status" value="2"/>
</dbReference>
<keyword evidence="17 22" id="KW-0505">Motor protein</keyword>
<dbReference type="Pfam" id="PF00063">
    <property type="entry name" value="Myosin_head"/>
    <property type="match status" value="2"/>
</dbReference>
<keyword evidence="6" id="KW-0963">Cytoplasm</keyword>
<reference evidence="28" key="1">
    <citation type="submission" date="2021-04" db="EMBL/GenBank/DDBJ databases">
        <authorList>
            <consortium name="Wellcome Sanger Institute Data Sharing"/>
        </authorList>
    </citation>
    <scope>NUCLEOTIDE SEQUENCE [LARGE SCALE GENOMIC DNA]</scope>
</reference>
<dbReference type="InterPro" id="IPR046349">
    <property type="entry name" value="C1-like_sf"/>
</dbReference>
<reference evidence="28" key="2">
    <citation type="submission" date="2025-08" db="UniProtKB">
        <authorList>
            <consortium name="Ensembl"/>
        </authorList>
    </citation>
    <scope>IDENTIFICATION</scope>
</reference>
<dbReference type="GeneTree" id="ENSGT00940000154905"/>
<dbReference type="GO" id="GO:0016020">
    <property type="term" value="C:membrane"/>
    <property type="evidence" value="ECO:0007669"/>
    <property type="project" value="UniProtKB-SubCell"/>
</dbReference>
<dbReference type="PRINTS" id="PR00193">
    <property type="entry name" value="MYOSINHEAVY"/>
</dbReference>
<evidence type="ECO:0000256" key="2">
    <source>
        <dbReference type="ARBA" id="ARBA00004496"/>
    </source>
</evidence>
<keyword evidence="10" id="KW-0479">Metal-binding</keyword>
<evidence type="ECO:0000259" key="25">
    <source>
        <dbReference type="PROSITE" id="PS50200"/>
    </source>
</evidence>
<keyword evidence="29" id="KW-1185">Reference proteome</keyword>
<dbReference type="InterPro" id="IPR036961">
    <property type="entry name" value="Kinesin_motor_dom_sf"/>
</dbReference>
<dbReference type="InterPro" id="IPR008936">
    <property type="entry name" value="Rho_GTPase_activation_prot"/>
</dbReference>
<evidence type="ECO:0000256" key="3">
    <source>
        <dbReference type="ARBA" id="ARBA00004624"/>
    </source>
</evidence>
<dbReference type="GO" id="GO:0016459">
    <property type="term" value="C:myosin complex"/>
    <property type="evidence" value="ECO:0007669"/>
    <property type="project" value="UniProtKB-KW"/>
</dbReference>
<dbReference type="SUPFAM" id="SSF52540">
    <property type="entry name" value="P-loop containing nucleoside triphosphate hydrolases"/>
    <property type="match status" value="1"/>
</dbReference>
<keyword evidence="14" id="KW-0175">Coiled coil</keyword>
<evidence type="ECO:0000256" key="12">
    <source>
        <dbReference type="ARBA" id="ARBA00022989"/>
    </source>
</evidence>
<dbReference type="InterPro" id="IPR046987">
    <property type="entry name" value="Myo9"/>
</dbReference>
<reference evidence="28" key="3">
    <citation type="submission" date="2025-09" db="UniProtKB">
        <authorList>
            <consortium name="Ensembl"/>
        </authorList>
    </citation>
    <scope>IDENTIFICATION</scope>
</reference>
<dbReference type="PROSITE" id="PS50238">
    <property type="entry name" value="RHOGAP"/>
    <property type="match status" value="1"/>
</dbReference>
<dbReference type="FunFam" id="1.20.58.530:FF:000005">
    <property type="entry name" value="unconventional myosin-IXa isoform X1"/>
    <property type="match status" value="1"/>
</dbReference>
<dbReference type="InterPro" id="IPR000159">
    <property type="entry name" value="RA_dom"/>
</dbReference>
<dbReference type="FunCoup" id="A0A7N6AKQ3">
    <property type="interactions" value="615"/>
</dbReference>
<evidence type="ECO:0000256" key="4">
    <source>
        <dbReference type="ARBA" id="ARBA00008314"/>
    </source>
</evidence>
<evidence type="ECO:0000256" key="18">
    <source>
        <dbReference type="ARBA" id="ARBA00023203"/>
    </source>
</evidence>
<comment type="function">
    <text evidence="21">Myosins are actin-based motor molecules with ATPase activity. Unconventional myosins serve in intracellular movements. Regulates Rho by stimulating it's GTPase activity in neurons. Required for the regulation of neurite branching and motor neuron axon guidance.</text>
</comment>
<dbReference type="PANTHER" id="PTHR46184">
    <property type="entry name" value="UNCONVENTIONAL MYOSIN-IXB-LIKE PROTEIN"/>
    <property type="match status" value="1"/>
</dbReference>
<dbReference type="SUPFAM" id="SSF48350">
    <property type="entry name" value="GTPase activation domain, GAP"/>
    <property type="match status" value="1"/>
</dbReference>
<dbReference type="Proteomes" id="UP000265040">
    <property type="component" value="Chromosome 6"/>
</dbReference>
<dbReference type="FunFam" id="1.10.10.820:FF:000001">
    <property type="entry name" value="Myosin heavy chain"/>
    <property type="match status" value="1"/>
</dbReference>
<sequence length="1553" mass="178415">MRTGSMRRRLEDQEFTLRVYPGALADGTIYCPVTARKNTTAAEAIECLIERLHLDRTKCYVLAEVKEFGGEEWILNPGDCPVQRMMLWPRNALENRSGLGSGDDYRFLLREKNLDGSIHYGGSLQMWLRVTEERRCMVERGFLPQPAGSDPPSDLCALPELTERALLESLRARFRQEKIYTYVGSILIVINPFQFLPIYNPKYVKLYDNHTLGKLEPHIYAVADVAYHAMLQRRRNQCIVISGESGSGKTQSTNFLIHHLTALSQKGFASGVEQIILGAGPVLEAFGNAKTAHNNNSSRFGKFIQVNYQESGTVRGAYVEKYLLEKSRLVYQEHNERNYHVFYYLLAGASEEERKSFHLLKPEEYHYLNQVLEGEDLKHDFERLQLAMEMVGFLPATRKQIFSLLSAILHLGNIRYKKKTYRDDSIDICNPEVLPIVSELLEVKEEMLLEALTTRKTVTVGERLIVPYKLAEAGTVRDSMAKSLYSALFDWIVFRTNHALLNNKDLEDNSKILSIGVLDIFGFEDYENNSFEQFCINFANERLQHYFNQHIFKLEQEEYRAEGITWHNIEYSDNSGCINLISKKPTALFHLLDEECNFPQASNQTLLDKFKRQHEGNSYIEFPAVMEPAFIISHYAGKVKYGVKDFREKNTDHMRPDIVALLKSSKNAFICGLMGIDPVATFRWAVLRAYFRAMVAFREAGRRHTHKKTGKDSPALEEEGIFLNSGNSKLLERDPVYYVVLFEQHLLDVKSLRYLSSVTLHDRITKSLLHLHKKKKPPSISAQFQASLNKLMETLNQSEPYFVKCIRSNAEKLPLRFNDSLVLRQLRYTGMLETVRIRQSGYSIKYTFQDFVRHFHVLLPRGTSPTKSGIRDFFRQIHLPPAGYQVGNTMVLILETSSSLSLLSYHILVCLQAAWRSYRERRKFLQWRDSAIIIQRSWRNCLCRRSLAALTIQSSWRGFRERKRYCQTYRAVTQLQAMKTAAINTTQQIKLVIHPSSTFLLISFCLPEGPSPPHSPDLEAASSHGVRDSKENKELSPKMRRRRSVKISSITLEPAQWQNDALHILTSAHDYRSMNDFLMKKIADLDSEDSKKDTMVDVVFKKALKEFRINIFNSYSTALAVSPPDGWMCCSLQVEEHNGHIFKSTQYSIPTYCEYCSSLIWMMDRACLLVIYFCVFSCVFVHKYDPELSSRQFGVELSRLTSEERMVPQLVEKLINYIEMHGLYTEGIYRKSGSTNKIKELRQGLDTDVSSVNLDDYNIHVIASVLKQWLRDLPSPLMTFELYEEFLRAMGQPDKREVIRGVYSVIDQLSRTHLSTLERLIFHLVRIALQEETNRMSANALAIVFAPCILRCPDTIDPLQSVQDISKTTACVELIINEQMGKYKARLKDISSLEFAESKAKSRLTHIRRSMVRPDCSRSQSLEDIPEKCNLTVKKTQHKCKHHRTMAPCSLSPLCSVDNPALIFISSVYRKHLDFNLQVTKFVLTWLPSPLPNPNLSLLPSSPYPSFQKPVLIAVRFMSITRTATPVCMPLSLHVPTTSPVHQSIRSVHSCCL</sequence>
<dbReference type="GO" id="GO:0005524">
    <property type="term" value="F:ATP binding"/>
    <property type="evidence" value="ECO:0007669"/>
    <property type="project" value="UniProtKB-UniRule"/>
</dbReference>
<dbReference type="Ensembl" id="ENSATET00000073420.2">
    <property type="protein sequence ID" value="ENSATEP00000049915.2"/>
    <property type="gene ID" value="ENSATEG00000021489.3"/>
</dbReference>
<dbReference type="Gene3D" id="6.20.240.20">
    <property type="match status" value="1"/>
</dbReference>
<evidence type="ECO:0000256" key="1">
    <source>
        <dbReference type="ARBA" id="ARBA00004167"/>
    </source>
</evidence>
<evidence type="ECO:0000256" key="11">
    <source>
        <dbReference type="ARBA" id="ARBA00022840"/>
    </source>
</evidence>
<feature type="domain" description="Myosin motor" evidence="27">
    <location>
        <begin position="150"/>
        <end position="913"/>
    </location>
</feature>
<dbReference type="SMART" id="SM00015">
    <property type="entry name" value="IQ"/>
    <property type="match status" value="2"/>
</dbReference>
<dbReference type="Gene3D" id="1.20.58.530">
    <property type="match status" value="2"/>
</dbReference>
<feature type="region of interest" description="Actin-binding" evidence="22">
    <location>
        <begin position="788"/>
        <end position="810"/>
    </location>
</feature>
<dbReference type="PANTHER" id="PTHR46184:SF3">
    <property type="entry name" value="UNCONVENTIONAL MYOSIN-IXA"/>
    <property type="match status" value="1"/>
</dbReference>
<evidence type="ECO:0000256" key="19">
    <source>
        <dbReference type="ARBA" id="ARBA00023273"/>
    </source>
</evidence>
<dbReference type="PROSITE" id="PS51456">
    <property type="entry name" value="MYOSIN_MOTOR"/>
    <property type="match status" value="1"/>
</dbReference>
<dbReference type="InterPro" id="IPR001609">
    <property type="entry name" value="Myosin_head_motor_dom-like"/>
</dbReference>
<dbReference type="Gene3D" id="3.30.60.20">
    <property type="match status" value="1"/>
</dbReference>
<evidence type="ECO:0000256" key="9">
    <source>
        <dbReference type="ARBA" id="ARBA00022741"/>
    </source>
</evidence>
<feature type="domain" description="Ras-associating" evidence="25">
    <location>
        <begin position="13"/>
        <end position="114"/>
    </location>
</feature>
<dbReference type="Pfam" id="PF00620">
    <property type="entry name" value="RhoGAP"/>
    <property type="match status" value="1"/>
</dbReference>
<dbReference type="Gene3D" id="1.20.120.720">
    <property type="entry name" value="Myosin VI head, motor domain, U50 subdomain"/>
    <property type="match status" value="1"/>
</dbReference>
<name>A0A7N6AKQ3_ANATE</name>
<feature type="compositionally biased region" description="Basic and acidic residues" evidence="23">
    <location>
        <begin position="1025"/>
        <end position="1037"/>
    </location>
</feature>
<proteinExistence type="inferred from homology"/>
<dbReference type="Pfam" id="PF00612">
    <property type="entry name" value="IQ"/>
    <property type="match status" value="3"/>
</dbReference>
<dbReference type="InterPro" id="IPR036023">
    <property type="entry name" value="MYSc_Myo9"/>
</dbReference>
<dbReference type="FunFam" id="3.40.850.10:FF:000013">
    <property type="entry name" value="unconventional myosin-IXa isoform X1"/>
    <property type="match status" value="1"/>
</dbReference>
<feature type="binding site" evidence="22">
    <location>
        <begin position="243"/>
        <end position="250"/>
    </location>
    <ligand>
        <name>ATP</name>
        <dbReference type="ChEBI" id="CHEBI:30616"/>
    </ligand>
</feature>
<dbReference type="FunFam" id="3.40.850.10:FF:000008">
    <property type="entry name" value="Putative unconventional myosin-IXa"/>
    <property type="match status" value="1"/>
</dbReference>
<keyword evidence="13" id="KW-0770">Synapse</keyword>
<keyword evidence="5" id="KW-0343">GTPase activation</keyword>
<evidence type="ECO:0000256" key="6">
    <source>
        <dbReference type="ARBA" id="ARBA00022490"/>
    </source>
</evidence>
<comment type="subcellular location">
    <subcellularLocation>
        <location evidence="3">Cell projection</location>
        <location evidence="3">Growth cone</location>
    </subcellularLocation>
    <subcellularLocation>
        <location evidence="2">Cytoplasm</location>
    </subcellularLocation>
    <subcellularLocation>
        <location evidence="1">Membrane</location>
        <topology evidence="1">Single-pass membrane protein</topology>
    </subcellularLocation>
    <subcellularLocation>
        <location evidence="20">Synapse</location>
    </subcellularLocation>
</comment>
<dbReference type="SMART" id="SM00324">
    <property type="entry name" value="RhoGAP"/>
    <property type="match status" value="1"/>
</dbReference>
<evidence type="ECO:0000256" key="5">
    <source>
        <dbReference type="ARBA" id="ARBA00022468"/>
    </source>
</evidence>
<dbReference type="SUPFAM" id="SSF57889">
    <property type="entry name" value="Cysteine-rich domain"/>
    <property type="match status" value="1"/>
</dbReference>
<evidence type="ECO:0000256" key="15">
    <source>
        <dbReference type="ARBA" id="ARBA00023123"/>
    </source>
</evidence>
<evidence type="ECO:0000256" key="24">
    <source>
        <dbReference type="SAM" id="Phobius"/>
    </source>
</evidence>
<keyword evidence="10" id="KW-0863">Zinc-finger</keyword>
<evidence type="ECO:0008006" key="30">
    <source>
        <dbReference type="Google" id="ProtNLM"/>
    </source>
</evidence>
<dbReference type="GO" id="GO:0044295">
    <property type="term" value="C:axonal growth cone"/>
    <property type="evidence" value="ECO:0007669"/>
    <property type="project" value="TreeGrafter"/>
</dbReference>
<dbReference type="GO" id="GO:0005737">
    <property type="term" value="C:cytoplasm"/>
    <property type="evidence" value="ECO:0007669"/>
    <property type="project" value="UniProtKB-SubCell"/>
</dbReference>
<dbReference type="FunFam" id="1.20.120.720:FF:000003">
    <property type="entry name" value="Putative unconventional myosin-IXa"/>
    <property type="match status" value="1"/>
</dbReference>
<evidence type="ECO:0000313" key="29">
    <source>
        <dbReference type="Proteomes" id="UP000265040"/>
    </source>
</evidence>
<evidence type="ECO:0000256" key="20">
    <source>
        <dbReference type="ARBA" id="ARBA00034103"/>
    </source>
</evidence>
<keyword evidence="8" id="KW-0677">Repeat</keyword>
<dbReference type="InterPro" id="IPR000198">
    <property type="entry name" value="RhoGAP_dom"/>
</dbReference>
<keyword evidence="12 24" id="KW-1133">Transmembrane helix</keyword>
<dbReference type="Pfam" id="PF00788">
    <property type="entry name" value="RA"/>
    <property type="match status" value="1"/>
</dbReference>
<feature type="domain" description="Rho-GAP" evidence="26">
    <location>
        <begin position="1195"/>
        <end position="1383"/>
    </location>
</feature>
<dbReference type="PROSITE" id="PS50096">
    <property type="entry name" value="IQ"/>
    <property type="match status" value="1"/>
</dbReference>
<dbReference type="Gene3D" id="3.40.850.10">
    <property type="entry name" value="Kinesin motor domain"/>
    <property type="match status" value="2"/>
</dbReference>
<feature type="transmembrane region" description="Helical" evidence="24">
    <location>
        <begin position="179"/>
        <end position="199"/>
    </location>
</feature>
<keyword evidence="9 22" id="KW-0547">Nucleotide-binding</keyword>
<dbReference type="Gene3D" id="3.10.20.90">
    <property type="entry name" value="Phosphatidylinositol 3-kinase Catalytic Subunit, Chain A, domain 1"/>
    <property type="match status" value="1"/>
</dbReference>
<evidence type="ECO:0000256" key="10">
    <source>
        <dbReference type="ARBA" id="ARBA00022771"/>
    </source>
</evidence>
<evidence type="ECO:0000256" key="23">
    <source>
        <dbReference type="SAM" id="MobiDB-lite"/>
    </source>
</evidence>
<dbReference type="GO" id="GO:0051015">
    <property type="term" value="F:actin filament binding"/>
    <property type="evidence" value="ECO:0007669"/>
    <property type="project" value="TreeGrafter"/>
</dbReference>
<organism evidence="28 29">
    <name type="scientific">Anabas testudineus</name>
    <name type="common">Climbing perch</name>
    <name type="synonym">Anthias testudineus</name>
    <dbReference type="NCBI Taxonomy" id="64144"/>
    <lineage>
        <taxon>Eukaryota</taxon>
        <taxon>Metazoa</taxon>
        <taxon>Chordata</taxon>
        <taxon>Craniata</taxon>
        <taxon>Vertebrata</taxon>
        <taxon>Euteleostomi</taxon>
        <taxon>Actinopterygii</taxon>
        <taxon>Neopterygii</taxon>
        <taxon>Teleostei</taxon>
        <taxon>Neoteleostei</taxon>
        <taxon>Acanthomorphata</taxon>
        <taxon>Anabantaria</taxon>
        <taxon>Anabantiformes</taxon>
        <taxon>Anabantoidei</taxon>
        <taxon>Anabantidae</taxon>
        <taxon>Anabas</taxon>
    </lineage>
</organism>
<evidence type="ECO:0000256" key="17">
    <source>
        <dbReference type="ARBA" id="ARBA00023175"/>
    </source>
</evidence>
<keyword evidence="7 24" id="KW-0812">Transmembrane</keyword>
<evidence type="ECO:0000259" key="27">
    <source>
        <dbReference type="PROSITE" id="PS51456"/>
    </source>
</evidence>
<dbReference type="GO" id="GO:0008270">
    <property type="term" value="F:zinc ion binding"/>
    <property type="evidence" value="ECO:0007669"/>
    <property type="project" value="UniProtKB-KW"/>
</dbReference>
<evidence type="ECO:0000313" key="28">
    <source>
        <dbReference type="Ensembl" id="ENSATEP00000049915.2"/>
    </source>
</evidence>
<dbReference type="InterPro" id="IPR000048">
    <property type="entry name" value="IQ_motif_EF-hand-BS"/>
</dbReference>
<keyword evidence="10" id="KW-0862">Zinc</keyword>
<keyword evidence="11 22" id="KW-0067">ATP-binding</keyword>
<dbReference type="InParanoid" id="A0A7N6AKQ3"/>
<comment type="similarity">
    <text evidence="4 22">Belongs to the TRAFAC class myosin-kinesin ATPase superfamily. Myosin family.</text>
</comment>
<accession>A0A7N6AKQ3</accession>
<dbReference type="SMART" id="SM00242">
    <property type="entry name" value="MYSc"/>
    <property type="match status" value="1"/>
</dbReference>
<evidence type="ECO:0000256" key="8">
    <source>
        <dbReference type="ARBA" id="ARBA00022737"/>
    </source>
</evidence>
<evidence type="ECO:0000256" key="21">
    <source>
        <dbReference type="ARBA" id="ARBA00045589"/>
    </source>
</evidence>
<dbReference type="GO" id="GO:0000146">
    <property type="term" value="F:microfilament motor activity"/>
    <property type="evidence" value="ECO:0007669"/>
    <property type="project" value="InterPro"/>
</dbReference>
<dbReference type="GO" id="GO:0045202">
    <property type="term" value="C:synapse"/>
    <property type="evidence" value="ECO:0007669"/>
    <property type="project" value="UniProtKB-SubCell"/>
</dbReference>
<feature type="region of interest" description="Disordered" evidence="23">
    <location>
        <begin position="1013"/>
        <end position="1040"/>
    </location>
</feature>
<evidence type="ECO:0000256" key="14">
    <source>
        <dbReference type="ARBA" id="ARBA00023054"/>
    </source>
</evidence>
<dbReference type="GO" id="GO:0035556">
    <property type="term" value="P:intracellular signal transduction"/>
    <property type="evidence" value="ECO:0007669"/>
    <property type="project" value="InterPro"/>
</dbReference>
<dbReference type="FunFam" id="3.10.20.90:FF:000121">
    <property type="entry name" value="unconventional myosin-IXa isoform X1"/>
    <property type="match status" value="1"/>
</dbReference>